<dbReference type="InterPro" id="IPR011460">
    <property type="entry name" value="Lcl_C"/>
</dbReference>
<keyword evidence="10" id="KW-1185">Reference proteome</keyword>
<dbReference type="CDD" id="cd00146">
    <property type="entry name" value="PKD"/>
    <property type="match status" value="1"/>
</dbReference>
<evidence type="ECO:0000256" key="6">
    <source>
        <dbReference type="SAM" id="SignalP"/>
    </source>
</evidence>
<evidence type="ECO:0000256" key="3">
    <source>
        <dbReference type="ARBA" id="ARBA00022801"/>
    </source>
</evidence>
<comment type="caution">
    <text evidence="9">The sequence shown here is derived from an EMBL/GenBank/DDBJ whole genome shotgun (WGS) entry which is preliminary data.</text>
</comment>
<sequence>MKRTPPIKKSAPLSCLSLLLLGLAVAGCGGGGGSSSSSPTTPETPSTPETPTTPETPNQAPVADAGDDQVVAVGVEVTLSGAASEDADSDPLSYSWQLAQRPDGSSASIDNPTLVTATITPDVAGIYLIELIVSDGELQSALDTVQVEANQETVVVSSPVVDTGQRRCFSSAGGIETSCSGMGYDADYSGNQANYSLSAAGTVVIDEVTGLVWTQSTDTNGDGQVNVSDKLSPANAAAYCQGLELAQRSDWRLPSIKEAYSLIAFTGEDPSGYNGTDTTGLIPFIDPIFDWVFGDQAAGERIIDGQYATTTEYVSRTMNNSETMFGVNFVDGRIKGYPLNNKSYYVRCVAGDEYGLNDLVNNGDDTVSDHATGLMWQRNDVQSDNWDDAIAICEHASIAGYDDWRLPNIKELHSIVDYSRSPDTHASAAIDPIFNATSFINEEGETDWGAYWSATTHISYGGRGHAAAYINFGRSLGYMNQLLDVHGAGAQRSDDKDDASNGGNVPSQDLGYGSFYYRGPQGDIVKNDHWVRCVRTHQPSTAEQAIATDGSVNILLIIGDDIGVDNVSGYGEHGDHSAQTPTIDQLASSGVLFRNVWANPMCSPSRASLLTGRHALRHGVFSPGRLGELDASEYTIAEALSDAGYATALFGKWHLGTRQASLPTSQGFDYYSGSLENIDDYFNWQKTTLVGADAAKTDPVIETGYATDVVAAEAAEWIASVSQPWFVQLAFNAPHSPFHVPPEGSYSAVNLTGQPGDGCSRNNQDDSVTDCYRAMAEAMDSAIGQLLAEMDAATRANTLVIFLGDNGTSGAAVIEDSAYPFTAAHAKGTVYEGGVNVPLVIAAGSNIGIDGGEVDALIQIQDLYPTLLAIGNATSSQDVDGLSLLGHIDAQAPAAQRHQQLYSELYEESVTDRWAVSDGSAKYISNEGVEECYDLANDAAEATNLFASGNEVDVRCNALKQARPQ</sequence>
<feature type="chain" id="PRO_5035268746" evidence="6">
    <location>
        <begin position="27"/>
        <end position="965"/>
    </location>
</feature>
<accession>A0A8J6UMT7</accession>
<dbReference type="InterPro" id="IPR050738">
    <property type="entry name" value="Sulfatase"/>
</dbReference>
<dbReference type="SUPFAM" id="SSF53649">
    <property type="entry name" value="Alkaline phosphatase-like"/>
    <property type="match status" value="1"/>
</dbReference>
<feature type="signal peptide" evidence="6">
    <location>
        <begin position="1"/>
        <end position="26"/>
    </location>
</feature>
<evidence type="ECO:0000256" key="1">
    <source>
        <dbReference type="ARBA" id="ARBA00008779"/>
    </source>
</evidence>
<dbReference type="SUPFAM" id="SSF49299">
    <property type="entry name" value="PKD domain"/>
    <property type="match status" value="1"/>
</dbReference>
<keyword evidence="6" id="KW-0732">Signal</keyword>
<dbReference type="InterPro" id="IPR017850">
    <property type="entry name" value="Alkaline_phosphatase_core_sf"/>
</dbReference>
<evidence type="ECO:0000256" key="2">
    <source>
        <dbReference type="ARBA" id="ARBA00022723"/>
    </source>
</evidence>
<evidence type="ECO:0000256" key="5">
    <source>
        <dbReference type="SAM" id="MobiDB-lite"/>
    </source>
</evidence>
<dbReference type="Pfam" id="PF00884">
    <property type="entry name" value="Sulfatase"/>
    <property type="match status" value="1"/>
</dbReference>
<dbReference type="Proteomes" id="UP000638014">
    <property type="component" value="Unassembled WGS sequence"/>
</dbReference>
<evidence type="ECO:0000259" key="7">
    <source>
        <dbReference type="Pfam" id="PF00884"/>
    </source>
</evidence>
<keyword evidence="4" id="KW-0106">Calcium</keyword>
<reference evidence="9" key="1">
    <citation type="submission" date="2020-09" db="EMBL/GenBank/DDBJ databases">
        <title>A novel bacterium of genus Neiella, isolated from South China Sea.</title>
        <authorList>
            <person name="Huang H."/>
            <person name="Mo K."/>
            <person name="Hu Y."/>
        </authorList>
    </citation>
    <scope>NUCLEOTIDE SEQUENCE</scope>
    <source>
        <strain evidence="9">HB171785</strain>
    </source>
</reference>
<feature type="domain" description="Sulfatase N-terminal" evidence="7">
    <location>
        <begin position="553"/>
        <end position="870"/>
    </location>
</feature>
<evidence type="ECO:0000313" key="9">
    <source>
        <dbReference type="EMBL" id="MBD1391125.1"/>
    </source>
</evidence>
<dbReference type="Gene3D" id="2.60.40.10">
    <property type="entry name" value="Immunoglobulins"/>
    <property type="match status" value="1"/>
</dbReference>
<evidence type="ECO:0000259" key="8">
    <source>
        <dbReference type="Pfam" id="PF07603"/>
    </source>
</evidence>
<dbReference type="InterPro" id="IPR000917">
    <property type="entry name" value="Sulfatase_N"/>
</dbReference>
<feature type="region of interest" description="Disordered" evidence="5">
    <location>
        <begin position="29"/>
        <end position="63"/>
    </location>
</feature>
<keyword evidence="3 9" id="KW-0378">Hydrolase</keyword>
<feature type="compositionally biased region" description="Low complexity" evidence="5">
    <location>
        <begin position="35"/>
        <end position="63"/>
    </location>
</feature>
<feature type="domain" description="Lcl C-terminal" evidence="8">
    <location>
        <begin position="203"/>
        <end position="349"/>
    </location>
</feature>
<dbReference type="GO" id="GO:0004065">
    <property type="term" value="F:arylsulfatase activity"/>
    <property type="evidence" value="ECO:0007669"/>
    <property type="project" value="TreeGrafter"/>
</dbReference>
<evidence type="ECO:0000256" key="4">
    <source>
        <dbReference type="ARBA" id="ARBA00022837"/>
    </source>
</evidence>
<dbReference type="PANTHER" id="PTHR42693">
    <property type="entry name" value="ARYLSULFATASE FAMILY MEMBER"/>
    <property type="match status" value="1"/>
</dbReference>
<keyword evidence="2" id="KW-0479">Metal-binding</keyword>
<dbReference type="PROSITE" id="PS00523">
    <property type="entry name" value="SULFATASE_1"/>
    <property type="match status" value="1"/>
</dbReference>
<name>A0A8J6UMT7_9GAMM</name>
<dbReference type="Pfam" id="PF07603">
    <property type="entry name" value="Lcl_C"/>
    <property type="match status" value="2"/>
</dbReference>
<feature type="domain" description="Lcl C-terminal" evidence="8">
    <location>
        <begin position="366"/>
        <end position="474"/>
    </location>
</feature>
<gene>
    <name evidence="9" type="ORF">IC617_16980</name>
</gene>
<dbReference type="AlphaFoldDB" id="A0A8J6UMT7"/>
<dbReference type="Gene3D" id="3.40.720.10">
    <property type="entry name" value="Alkaline Phosphatase, subunit A"/>
    <property type="match status" value="1"/>
</dbReference>
<dbReference type="InterPro" id="IPR013783">
    <property type="entry name" value="Ig-like_fold"/>
</dbReference>
<organism evidence="9 10">
    <name type="scientific">Neiella litorisoli</name>
    <dbReference type="NCBI Taxonomy" id="2771431"/>
    <lineage>
        <taxon>Bacteria</taxon>
        <taxon>Pseudomonadati</taxon>
        <taxon>Pseudomonadota</taxon>
        <taxon>Gammaproteobacteria</taxon>
        <taxon>Alteromonadales</taxon>
        <taxon>Echinimonadaceae</taxon>
        <taxon>Neiella</taxon>
    </lineage>
</organism>
<dbReference type="RefSeq" id="WP_191146185.1">
    <property type="nucleotide sequence ID" value="NZ_JACXAF010000028.1"/>
</dbReference>
<dbReference type="EMBL" id="JACXAF010000028">
    <property type="protein sequence ID" value="MBD1391125.1"/>
    <property type="molecule type" value="Genomic_DNA"/>
</dbReference>
<dbReference type="InterPro" id="IPR024607">
    <property type="entry name" value="Sulfatase_CS"/>
</dbReference>
<protein>
    <submittedName>
        <fullName evidence="9">Sulfatase-like hydrolase/transferase</fullName>
    </submittedName>
</protein>
<proteinExistence type="inferred from homology"/>
<dbReference type="PANTHER" id="PTHR42693:SF53">
    <property type="entry name" value="ENDO-4-O-SULFATASE"/>
    <property type="match status" value="1"/>
</dbReference>
<evidence type="ECO:0000313" key="10">
    <source>
        <dbReference type="Proteomes" id="UP000638014"/>
    </source>
</evidence>
<dbReference type="PROSITE" id="PS51257">
    <property type="entry name" value="PROKAR_LIPOPROTEIN"/>
    <property type="match status" value="1"/>
</dbReference>
<comment type="similarity">
    <text evidence="1">Belongs to the sulfatase family.</text>
</comment>
<dbReference type="InterPro" id="IPR035986">
    <property type="entry name" value="PKD_dom_sf"/>
</dbReference>
<dbReference type="Pfam" id="PF22352">
    <property type="entry name" value="K319L-like_PKD"/>
    <property type="match status" value="1"/>
</dbReference>
<dbReference type="GO" id="GO:0046872">
    <property type="term" value="F:metal ion binding"/>
    <property type="evidence" value="ECO:0007669"/>
    <property type="project" value="UniProtKB-KW"/>
</dbReference>